<accession>A0A811TC61</accession>
<evidence type="ECO:0000256" key="5">
    <source>
        <dbReference type="ARBA" id="ARBA00022982"/>
    </source>
</evidence>
<protein>
    <submittedName>
        <fullName evidence="10">Cytochrome c7 c</fullName>
    </submittedName>
</protein>
<keyword evidence="6" id="KW-0408">Iron</keyword>
<keyword evidence="8" id="KW-0812">Transmembrane</keyword>
<evidence type="ECO:0000256" key="6">
    <source>
        <dbReference type="ARBA" id="ARBA00023004"/>
    </source>
</evidence>
<evidence type="ECO:0000256" key="2">
    <source>
        <dbReference type="ARBA" id="ARBA00022448"/>
    </source>
</evidence>
<evidence type="ECO:0000259" key="9">
    <source>
        <dbReference type="Pfam" id="PF14537"/>
    </source>
</evidence>
<dbReference type="InterPro" id="IPR012286">
    <property type="entry name" value="Tetrahaem_cytochrome"/>
</dbReference>
<keyword evidence="8" id="KW-0472">Membrane</keyword>
<dbReference type="InterPro" id="IPR036280">
    <property type="entry name" value="Multihaem_cyt_sf"/>
</dbReference>
<dbReference type="EMBL" id="CAJHIS010000008">
    <property type="protein sequence ID" value="CAD6493039.1"/>
    <property type="molecule type" value="Genomic_DNA"/>
</dbReference>
<evidence type="ECO:0000256" key="3">
    <source>
        <dbReference type="ARBA" id="ARBA00022617"/>
    </source>
</evidence>
<dbReference type="Proteomes" id="UP000634805">
    <property type="component" value="Unassembled WGS sequence"/>
</dbReference>
<feature type="transmembrane region" description="Helical" evidence="8">
    <location>
        <begin position="360"/>
        <end position="378"/>
    </location>
</feature>
<keyword evidence="8" id="KW-1133">Transmembrane helix</keyword>
<evidence type="ECO:0000256" key="7">
    <source>
        <dbReference type="SAM" id="MobiDB-lite"/>
    </source>
</evidence>
<feature type="domain" description="Tetrahaem cytochrome" evidence="9">
    <location>
        <begin position="154"/>
        <end position="238"/>
    </location>
</feature>
<feature type="region of interest" description="Disordered" evidence="7">
    <location>
        <begin position="336"/>
        <end position="358"/>
    </location>
</feature>
<dbReference type="AlphaFoldDB" id="A0A811TC61"/>
<evidence type="ECO:0000256" key="1">
    <source>
        <dbReference type="ARBA" id="ARBA00004196"/>
    </source>
</evidence>
<gene>
    <name evidence="10" type="ORF">EMLJLAPB_00428</name>
</gene>
<evidence type="ECO:0000313" key="10">
    <source>
        <dbReference type="EMBL" id="CAD6493039.1"/>
    </source>
</evidence>
<reference evidence="10" key="1">
    <citation type="submission" date="2020-10" db="EMBL/GenBank/DDBJ databases">
        <authorList>
            <person name="Hahn C.J."/>
            <person name="Laso-Perez R."/>
            <person name="Vulcano F."/>
            <person name="Vaziourakis K.-M."/>
            <person name="Stokke R."/>
            <person name="Steen I.H."/>
            <person name="Teske A."/>
            <person name="Boetius A."/>
            <person name="Liebeke M."/>
            <person name="Amann R."/>
            <person name="Knittel K."/>
        </authorList>
    </citation>
    <scope>NUCLEOTIDE SEQUENCE</scope>
    <source>
        <strain evidence="10">Gfbio:e3339647-f889-4370-9287-4fb5cb688e4c:AG392D22_GoMArc1</strain>
    </source>
</reference>
<keyword evidence="5" id="KW-0249">Electron transport</keyword>
<name>A0A811TC61_9EURY</name>
<organism evidence="10 11">
    <name type="scientific">Candidatus Argoarchaeum ethanivorans</name>
    <dbReference type="NCBI Taxonomy" id="2608793"/>
    <lineage>
        <taxon>Archaea</taxon>
        <taxon>Methanobacteriati</taxon>
        <taxon>Methanobacteriota</taxon>
        <taxon>Stenosarchaea group</taxon>
        <taxon>Methanomicrobia</taxon>
        <taxon>Methanosarcinales</taxon>
        <taxon>Methanosarcinales incertae sedis</taxon>
        <taxon>GOM Arc I cluster</taxon>
        <taxon>Candidatus Argoarchaeum</taxon>
    </lineage>
</organism>
<evidence type="ECO:0000256" key="8">
    <source>
        <dbReference type="SAM" id="Phobius"/>
    </source>
</evidence>
<evidence type="ECO:0000313" key="11">
    <source>
        <dbReference type="Proteomes" id="UP000634805"/>
    </source>
</evidence>
<sequence>MNIVKNVLVLLIAGVLSVSLACTSVAEEATPTLIAEEAATDFGGCEMCHSEIAENFATSLHYTGAGMKDEYTKYAAKEFGIDMDEYYSEWNCAKCHAVTCDKCHVGYEAKMGHGDQTQEITIDTCDPCHFKKQTSTFVGDMPMHKSKAPHADIHYEKGLICTDCHGAADLHGDGNTYASQLEAVKTTCEDCHNSPGKTVKGMTVTQYSTDDGAHAMHEDKLDCTACHTGWSLTCTNCHLDTRTGTQFSADEFYLGVASDGKIKPFMKMETMYNNATHVGYGEWFSHTVTDKAKDCAFCHDNPEVFCEGCEGEILGKGGSFIPQERIDQLVSLLPPETEAPATKPPAEEETPAEETQGSPGFGIITAFLGLFLVMFYLAKRR</sequence>
<keyword evidence="3" id="KW-0349">Heme</keyword>
<dbReference type="Gene3D" id="1.10.1130.10">
    <property type="entry name" value="Flavocytochrome C3, Chain A"/>
    <property type="match status" value="1"/>
</dbReference>
<keyword evidence="2" id="KW-0813">Transport</keyword>
<dbReference type="SUPFAM" id="SSF48695">
    <property type="entry name" value="Multiheme cytochromes"/>
    <property type="match status" value="2"/>
</dbReference>
<dbReference type="GO" id="GO:0046872">
    <property type="term" value="F:metal ion binding"/>
    <property type="evidence" value="ECO:0007669"/>
    <property type="project" value="UniProtKB-KW"/>
</dbReference>
<dbReference type="Pfam" id="PF14537">
    <property type="entry name" value="Cytochrom_c3_2"/>
    <property type="match status" value="1"/>
</dbReference>
<keyword evidence="4" id="KW-0479">Metal-binding</keyword>
<evidence type="ECO:0000256" key="4">
    <source>
        <dbReference type="ARBA" id="ARBA00022723"/>
    </source>
</evidence>
<dbReference type="PROSITE" id="PS51257">
    <property type="entry name" value="PROKAR_LIPOPROTEIN"/>
    <property type="match status" value="1"/>
</dbReference>
<comment type="subcellular location">
    <subcellularLocation>
        <location evidence="1">Cell envelope</location>
    </subcellularLocation>
</comment>
<proteinExistence type="predicted"/>
<comment type="caution">
    <text evidence="10">The sequence shown here is derived from an EMBL/GenBank/DDBJ whole genome shotgun (WGS) entry which is preliminary data.</text>
</comment>